<dbReference type="AlphaFoldDB" id="I0IDS2"/>
<dbReference type="PROSITE" id="PS50801">
    <property type="entry name" value="STAS"/>
    <property type="match status" value="1"/>
</dbReference>
<protein>
    <recommendedName>
        <fullName evidence="1">STAS domain-containing protein</fullName>
    </recommendedName>
</protein>
<dbReference type="Pfam" id="PF01740">
    <property type="entry name" value="STAS"/>
    <property type="match status" value="1"/>
</dbReference>
<dbReference type="STRING" id="1142394.PSMK_12510"/>
<dbReference type="HOGENOM" id="CLU_1904777_0_0_0"/>
<dbReference type="eggNOG" id="COG1366">
    <property type="taxonomic scope" value="Bacteria"/>
</dbReference>
<evidence type="ECO:0000313" key="3">
    <source>
        <dbReference type="Proteomes" id="UP000007881"/>
    </source>
</evidence>
<dbReference type="Gene3D" id="3.30.750.24">
    <property type="entry name" value="STAS domain"/>
    <property type="match status" value="1"/>
</dbReference>
<evidence type="ECO:0000259" key="1">
    <source>
        <dbReference type="PROSITE" id="PS50801"/>
    </source>
</evidence>
<dbReference type="InterPro" id="IPR036513">
    <property type="entry name" value="STAS_dom_sf"/>
</dbReference>
<gene>
    <name evidence="2" type="ordered locus">PSMK_12510</name>
</gene>
<dbReference type="SUPFAM" id="SSF52091">
    <property type="entry name" value="SpoIIaa-like"/>
    <property type="match status" value="1"/>
</dbReference>
<name>I0IDS2_PHYMF</name>
<accession>I0IDS2</accession>
<reference evidence="2 3" key="1">
    <citation type="submission" date="2012-02" db="EMBL/GenBank/DDBJ databases">
        <title>Complete genome sequence of Phycisphaera mikurensis NBRC 102666.</title>
        <authorList>
            <person name="Ankai A."/>
            <person name="Hosoyama A."/>
            <person name="Terui Y."/>
            <person name="Sekine M."/>
            <person name="Fukai R."/>
            <person name="Kato Y."/>
            <person name="Nakamura S."/>
            <person name="Yamada-Narita S."/>
            <person name="Kawakoshi A."/>
            <person name="Fukunaga Y."/>
            <person name="Yamazaki S."/>
            <person name="Fujita N."/>
        </authorList>
    </citation>
    <scope>NUCLEOTIDE SEQUENCE [LARGE SCALE GENOMIC DNA]</scope>
    <source>
        <strain evidence="3">NBRC 102666 / KCTC 22515 / FYK2301M01</strain>
    </source>
</reference>
<keyword evidence="3" id="KW-1185">Reference proteome</keyword>
<dbReference type="RefSeq" id="WP_014436629.1">
    <property type="nucleotide sequence ID" value="NC_017080.1"/>
</dbReference>
<dbReference type="Proteomes" id="UP000007881">
    <property type="component" value="Chromosome"/>
</dbReference>
<dbReference type="InterPro" id="IPR002645">
    <property type="entry name" value="STAS_dom"/>
</dbReference>
<feature type="domain" description="STAS" evidence="1">
    <location>
        <begin position="46"/>
        <end position="115"/>
    </location>
</feature>
<dbReference type="CDD" id="cd07043">
    <property type="entry name" value="STAS_anti-anti-sigma_factors"/>
    <property type="match status" value="1"/>
</dbReference>
<organism evidence="2 3">
    <name type="scientific">Phycisphaera mikurensis (strain NBRC 102666 / KCTC 22515 / FYK2301M01)</name>
    <dbReference type="NCBI Taxonomy" id="1142394"/>
    <lineage>
        <taxon>Bacteria</taxon>
        <taxon>Pseudomonadati</taxon>
        <taxon>Planctomycetota</taxon>
        <taxon>Phycisphaerae</taxon>
        <taxon>Phycisphaerales</taxon>
        <taxon>Phycisphaeraceae</taxon>
        <taxon>Phycisphaera</taxon>
    </lineage>
</organism>
<evidence type="ECO:0000313" key="2">
    <source>
        <dbReference type="EMBL" id="BAM03410.1"/>
    </source>
</evidence>
<dbReference type="OrthoDB" id="9794628at2"/>
<dbReference type="EMBL" id="AP012338">
    <property type="protein sequence ID" value="BAM03410.1"/>
    <property type="molecule type" value="Genomic_DNA"/>
</dbReference>
<dbReference type="KEGG" id="phm:PSMK_12510"/>
<sequence>MLNAPYDVEREHDVLIATPHNFEVEALDMLELVAELCAGVRSDACRTVLFDLSQVAYLSSACLGEMVSLARDIEPMRSRIVLAGCVADVKQLLEVTRLCTLFESFDTMEEAREELGLAAQAPLSGGGGQLRAA</sequence>
<proteinExistence type="predicted"/>